<dbReference type="GO" id="GO:0005519">
    <property type="term" value="F:cytoskeletal regulatory protein binding"/>
    <property type="evidence" value="ECO:0007669"/>
    <property type="project" value="InterPro"/>
</dbReference>
<protein>
    <recommendedName>
        <fullName evidence="4">Actin interacting protein 3 C-terminal domain-containing protein</fullName>
    </recommendedName>
</protein>
<feature type="coiled-coil region" evidence="2">
    <location>
        <begin position="422"/>
        <end position="449"/>
    </location>
</feature>
<dbReference type="Gene3D" id="1.20.58.1540">
    <property type="entry name" value="Actin interacting protein 3, C-terminal domain"/>
    <property type="match status" value="1"/>
</dbReference>
<feature type="compositionally biased region" description="Basic and acidic residues" evidence="3">
    <location>
        <begin position="776"/>
        <end position="799"/>
    </location>
</feature>
<feature type="compositionally biased region" description="Basic and acidic residues" evidence="3">
    <location>
        <begin position="688"/>
        <end position="708"/>
    </location>
</feature>
<dbReference type="InterPro" id="IPR056279">
    <property type="entry name" value="Aip3p_Bud6_N"/>
</dbReference>
<evidence type="ECO:0000256" key="3">
    <source>
        <dbReference type="SAM" id="MobiDB-lite"/>
    </source>
</evidence>
<sequence>MESRVESSITKLLLATKQLLEVLNGWSHGTAEEHDVSDVYVRLGNEFNHASVAFLEERIDISDLATIPEDLRLILESTLAEEASPEALERYLPRIRAIIINLLQGLKCKQAEYRSRRERGYATPCKQKSGSTQLFGAHMSSPSSGSTLQNETPSGNSVSDAPLSGSIDKGSSSSHNVSSSFLTAHQATEKNAPYGIGSSSPFSSPQQAIPTSIVSSSDFSSPYPLSSTNDSATSTRQWPKGHAFASLQRNDALNKGPDKHYPSYMSRLSADHISPLQNISQISKDKKSSTLDVLGKGTENNALPQNSQSPLAPYDDLSGKNTNVHDSQTLLETELSQNHTQCKQKPATLTLFLQFGSQIKKVIHDKDITLDNLRILFTEKFQFTLDNNSFPPFYIQDIHTKILYELEDMQDIKDHSLISLKIQAEDTSKKILEEELSSLTKEFQSLKTSIEGQKEMISEMTSRPSTCLSKSTIESFSKQETTILKIQKSCPYIIKNIREELETLRNIYTKFASSIKTSMLDIEAKAKKVKEVTIKKLGGSRDFIELGKKKLETETQSLVTRIENLSDLVGNLRVDVINKKTRPSSQQFDDIRKEEAQIQKDMISLISHLENLSPCWRQLWETELQNVVEEQEFLTHQEGFIEDLKSDISATMDIFANIVTYYEYKEKRIHRSSHSITTQDSISSSNTHHSEARNTKLENIRNNSIEKEGKHKETNFVFHIDKFKNELNEFITNVKFKKTGCMNDIERFREEKDNTNLKEIYFFIKHSKSTLGTNQDETKENNSTEVLKSEPLNDDKSEDVSIEPSETNPPDKDNLVLTSKTSD</sequence>
<feature type="compositionally biased region" description="Polar residues" evidence="3">
    <location>
        <begin position="126"/>
        <end position="159"/>
    </location>
</feature>
<dbReference type="PANTHER" id="PTHR22741:SF10">
    <property type="entry name" value="COILED-COIL DOMAIN-CONTAINING PROTEIN CG32809"/>
    <property type="match status" value="1"/>
</dbReference>
<dbReference type="STRING" id="1408657.A0A0W4ZUI8"/>
<dbReference type="InterPro" id="IPR051825">
    <property type="entry name" value="SRCIN1"/>
</dbReference>
<dbReference type="GO" id="GO:0030010">
    <property type="term" value="P:establishment of cell polarity"/>
    <property type="evidence" value="ECO:0007669"/>
    <property type="project" value="TreeGrafter"/>
</dbReference>
<dbReference type="GO" id="GO:0051286">
    <property type="term" value="C:cell tip"/>
    <property type="evidence" value="ECO:0007669"/>
    <property type="project" value="TreeGrafter"/>
</dbReference>
<feature type="compositionally biased region" description="Polar residues" evidence="3">
    <location>
        <begin position="228"/>
        <end position="237"/>
    </location>
</feature>
<feature type="region of interest" description="Disordered" evidence="3">
    <location>
        <begin position="772"/>
        <end position="823"/>
    </location>
</feature>
<evidence type="ECO:0000313" key="5">
    <source>
        <dbReference type="EMBL" id="KTW31984.1"/>
    </source>
</evidence>
<dbReference type="InterPro" id="IPR022782">
    <property type="entry name" value="AIP3-like_C"/>
</dbReference>
<dbReference type="RefSeq" id="XP_018230676.1">
    <property type="nucleotide sequence ID" value="XM_018372930.1"/>
</dbReference>
<dbReference type="Pfam" id="PF03915">
    <property type="entry name" value="AIP3"/>
    <property type="match status" value="1"/>
</dbReference>
<dbReference type="EMBL" id="LFWA01000003">
    <property type="protein sequence ID" value="KTW31984.1"/>
    <property type="molecule type" value="Genomic_DNA"/>
</dbReference>
<feature type="compositionally biased region" description="Polar residues" evidence="3">
    <location>
        <begin position="298"/>
        <end position="310"/>
    </location>
</feature>
<evidence type="ECO:0000313" key="6">
    <source>
        <dbReference type="Proteomes" id="UP000053447"/>
    </source>
</evidence>
<gene>
    <name evidence="5" type="ORF">T551_00666</name>
</gene>
<feature type="compositionally biased region" description="Low complexity" evidence="3">
    <location>
        <begin position="210"/>
        <end position="227"/>
    </location>
</feature>
<reference evidence="6" key="1">
    <citation type="journal article" date="2016" name="Nat. Commun.">
        <title>Genome analysis of three Pneumocystis species reveals adaptation mechanisms to life exclusively in mammalian hosts.</title>
        <authorList>
            <person name="Ma L."/>
            <person name="Chen Z."/>
            <person name="Huang D.W."/>
            <person name="Kutty G."/>
            <person name="Ishihara M."/>
            <person name="Wang H."/>
            <person name="Abouelleil A."/>
            <person name="Bishop L."/>
            <person name="Davey E."/>
            <person name="Deng R."/>
            <person name="Deng X."/>
            <person name="Fan L."/>
            <person name="Fantoni G."/>
            <person name="Fitzgerald M."/>
            <person name="Gogineni E."/>
            <person name="Goldberg J.M."/>
            <person name="Handley G."/>
            <person name="Hu X."/>
            <person name="Huber C."/>
            <person name="Jiao X."/>
            <person name="Jones K."/>
            <person name="Levin J.Z."/>
            <person name="Liu Y."/>
            <person name="Macdonald P."/>
            <person name="Melnikov A."/>
            <person name="Raley C."/>
            <person name="Sassi M."/>
            <person name="Sherman B.T."/>
            <person name="Song X."/>
            <person name="Sykes S."/>
            <person name="Tran B."/>
            <person name="Walsh L."/>
            <person name="Xia Y."/>
            <person name="Yang J."/>
            <person name="Young S."/>
            <person name="Zeng Q."/>
            <person name="Zheng X."/>
            <person name="Stephens R."/>
            <person name="Nusbaum C."/>
            <person name="Birren B.W."/>
            <person name="Azadi P."/>
            <person name="Lempicki R.A."/>
            <person name="Cuomo C.A."/>
            <person name="Kovacs J.A."/>
        </authorList>
    </citation>
    <scope>NUCLEOTIDE SEQUENCE [LARGE SCALE GENOMIC DNA]</scope>
    <source>
        <strain evidence="6">RU7</strain>
    </source>
</reference>
<evidence type="ECO:0000256" key="1">
    <source>
        <dbReference type="ARBA" id="ARBA00023054"/>
    </source>
</evidence>
<keyword evidence="1 2" id="KW-0175">Coiled coil</keyword>
<dbReference type="eggNOG" id="ENOG502QS95">
    <property type="taxonomic scope" value="Eukaryota"/>
</dbReference>
<feature type="region of interest" description="Disordered" evidence="3">
    <location>
        <begin position="287"/>
        <end position="323"/>
    </location>
</feature>
<feature type="compositionally biased region" description="Low complexity" evidence="3">
    <location>
        <begin position="164"/>
        <end position="180"/>
    </location>
</feature>
<organism evidence="5 6">
    <name type="scientific">Pneumocystis jirovecii (strain RU7)</name>
    <name type="common">Human pneumocystis pneumonia agent</name>
    <dbReference type="NCBI Taxonomy" id="1408657"/>
    <lineage>
        <taxon>Eukaryota</taxon>
        <taxon>Fungi</taxon>
        <taxon>Dikarya</taxon>
        <taxon>Ascomycota</taxon>
        <taxon>Taphrinomycotina</taxon>
        <taxon>Pneumocystomycetes</taxon>
        <taxon>Pneumocystaceae</taxon>
        <taxon>Pneumocystis</taxon>
    </lineage>
</organism>
<dbReference type="PANTHER" id="PTHR22741">
    <property type="entry name" value="P140CAP/SNIP-RELATED"/>
    <property type="match status" value="1"/>
</dbReference>
<dbReference type="InterPro" id="IPR005613">
    <property type="entry name" value="AIP3_C"/>
</dbReference>
<dbReference type="Proteomes" id="UP000053447">
    <property type="component" value="Unassembled WGS sequence"/>
</dbReference>
<proteinExistence type="predicted"/>
<evidence type="ECO:0000256" key="2">
    <source>
        <dbReference type="SAM" id="Coils"/>
    </source>
</evidence>
<feature type="region of interest" description="Disordered" evidence="3">
    <location>
        <begin position="673"/>
        <end position="708"/>
    </location>
</feature>
<feature type="compositionally biased region" description="Polar residues" evidence="3">
    <location>
        <begin position="197"/>
        <end position="209"/>
    </location>
</feature>
<keyword evidence="6" id="KW-1185">Reference proteome</keyword>
<dbReference type="SMART" id="SM00806">
    <property type="entry name" value="AIP3"/>
    <property type="match status" value="1"/>
</dbReference>
<feature type="compositionally biased region" description="Polar residues" evidence="3">
    <location>
        <begin position="674"/>
        <end position="687"/>
    </location>
</feature>
<dbReference type="VEuPathDB" id="FungiDB:T551_00666"/>
<feature type="domain" description="Actin interacting protein 3 C-terminal" evidence="4">
    <location>
        <begin position="352"/>
        <end position="754"/>
    </location>
</feature>
<dbReference type="Pfam" id="PF23153">
    <property type="entry name" value="Aip3p_Bud6_N"/>
    <property type="match status" value="1"/>
</dbReference>
<dbReference type="GeneID" id="28939185"/>
<name>A0A0W4ZUI8_PNEJ7</name>
<feature type="region of interest" description="Disordered" evidence="3">
    <location>
        <begin position="117"/>
        <end position="265"/>
    </location>
</feature>
<accession>A0A0W4ZUI8</accession>
<dbReference type="OrthoDB" id="783096at2759"/>
<comment type="caution">
    <text evidence="5">The sequence shown here is derived from an EMBL/GenBank/DDBJ whole genome shotgun (WGS) entry which is preliminary data.</text>
</comment>
<evidence type="ECO:0000259" key="4">
    <source>
        <dbReference type="SMART" id="SM00806"/>
    </source>
</evidence>
<dbReference type="GO" id="GO:0005737">
    <property type="term" value="C:cytoplasm"/>
    <property type="evidence" value="ECO:0007669"/>
    <property type="project" value="TreeGrafter"/>
</dbReference>
<dbReference type="AlphaFoldDB" id="A0A0W4ZUI8"/>